<evidence type="ECO:0000256" key="2">
    <source>
        <dbReference type="ARBA" id="ARBA00022801"/>
    </source>
</evidence>
<keyword evidence="5" id="KW-1185">Reference proteome</keyword>
<proteinExistence type="predicted"/>
<dbReference type="InterPro" id="IPR000086">
    <property type="entry name" value="NUDIX_hydrolase_dom"/>
</dbReference>
<evidence type="ECO:0000256" key="1">
    <source>
        <dbReference type="ARBA" id="ARBA00001946"/>
    </source>
</evidence>
<name>A0A263CYC3_9PSEU</name>
<dbReference type="GO" id="GO:0016787">
    <property type="term" value="F:hydrolase activity"/>
    <property type="evidence" value="ECO:0007669"/>
    <property type="project" value="UniProtKB-KW"/>
</dbReference>
<dbReference type="RefSeq" id="WP_094864774.1">
    <property type="nucleotide sequence ID" value="NZ_NKYE01000015.1"/>
</dbReference>
<keyword evidence="2" id="KW-0378">Hydrolase</keyword>
<dbReference type="PROSITE" id="PS51462">
    <property type="entry name" value="NUDIX"/>
    <property type="match status" value="1"/>
</dbReference>
<comment type="caution">
    <text evidence="4">The sequence shown here is derived from an EMBL/GenBank/DDBJ whole genome shotgun (WGS) entry which is preliminary data.</text>
</comment>
<dbReference type="EMBL" id="NKYE01000015">
    <property type="protein sequence ID" value="OZM71154.1"/>
    <property type="molecule type" value="Genomic_DNA"/>
</dbReference>
<dbReference type="SUPFAM" id="SSF55811">
    <property type="entry name" value="Nudix"/>
    <property type="match status" value="1"/>
</dbReference>
<dbReference type="CDD" id="cd04690">
    <property type="entry name" value="NUDIX_Hydrolase"/>
    <property type="match status" value="1"/>
</dbReference>
<dbReference type="AlphaFoldDB" id="A0A263CYC3"/>
<dbReference type="Proteomes" id="UP000242444">
    <property type="component" value="Unassembled WGS sequence"/>
</dbReference>
<protein>
    <submittedName>
        <fullName evidence="4">DNA mismatch repair protein MutT</fullName>
    </submittedName>
</protein>
<dbReference type="InterPro" id="IPR015797">
    <property type="entry name" value="NUDIX_hydrolase-like_dom_sf"/>
</dbReference>
<dbReference type="PANTHER" id="PTHR43046">
    <property type="entry name" value="GDP-MANNOSE MANNOSYL HYDROLASE"/>
    <property type="match status" value="1"/>
</dbReference>
<dbReference type="OrthoDB" id="67499at2"/>
<dbReference type="PANTHER" id="PTHR43046:SF14">
    <property type="entry name" value="MUTT_NUDIX FAMILY PROTEIN"/>
    <property type="match status" value="1"/>
</dbReference>
<evidence type="ECO:0000259" key="3">
    <source>
        <dbReference type="PROSITE" id="PS51462"/>
    </source>
</evidence>
<gene>
    <name evidence="4" type="ORF">CFN78_22115</name>
</gene>
<comment type="cofactor">
    <cofactor evidence="1">
        <name>Mg(2+)</name>
        <dbReference type="ChEBI" id="CHEBI:18420"/>
    </cofactor>
</comment>
<accession>A0A263CYC3</accession>
<evidence type="ECO:0000313" key="5">
    <source>
        <dbReference type="Proteomes" id="UP000242444"/>
    </source>
</evidence>
<sequence length="131" mass="13672">MSVIDKVALIRWDGDAILAARTRGREAYYLPGGKPEPGESRLDALVREAAEELAVAVDPATAVRVGTVDAPAHGRAGAIVRMHCYTAESSGTPRPAGEIADVRWIGPADRHLLSPAALAAVEVLRGPSTPG</sequence>
<dbReference type="Gene3D" id="3.90.79.10">
    <property type="entry name" value="Nucleoside Triphosphate Pyrophosphohydrolase"/>
    <property type="match status" value="1"/>
</dbReference>
<organism evidence="4 5">
    <name type="scientific">Amycolatopsis antarctica</name>
    <dbReference type="NCBI Taxonomy" id="1854586"/>
    <lineage>
        <taxon>Bacteria</taxon>
        <taxon>Bacillati</taxon>
        <taxon>Actinomycetota</taxon>
        <taxon>Actinomycetes</taxon>
        <taxon>Pseudonocardiales</taxon>
        <taxon>Pseudonocardiaceae</taxon>
        <taxon>Amycolatopsis</taxon>
    </lineage>
</organism>
<feature type="domain" description="Nudix hydrolase" evidence="3">
    <location>
        <begin position="1"/>
        <end position="128"/>
    </location>
</feature>
<evidence type="ECO:0000313" key="4">
    <source>
        <dbReference type="EMBL" id="OZM71154.1"/>
    </source>
</evidence>
<reference evidence="4 5" key="1">
    <citation type="submission" date="2017-07" db="EMBL/GenBank/DDBJ databases">
        <title>Amycolatopsis antarcticus sp. nov., isolated from the surface of an Antarcticus brown macroalga.</title>
        <authorList>
            <person name="Wang J."/>
            <person name="Leiva S."/>
            <person name="Huang J."/>
            <person name="Huang Y."/>
        </authorList>
    </citation>
    <scope>NUCLEOTIDE SEQUENCE [LARGE SCALE GENOMIC DNA]</scope>
    <source>
        <strain evidence="4 5">AU-G6</strain>
    </source>
</reference>
<dbReference type="Pfam" id="PF00293">
    <property type="entry name" value="NUDIX"/>
    <property type="match status" value="1"/>
</dbReference>
<dbReference type="InParanoid" id="A0A263CYC3"/>